<keyword evidence="5" id="KW-1185">Reference proteome</keyword>
<dbReference type="InterPro" id="IPR007111">
    <property type="entry name" value="NACHT_NTPase"/>
</dbReference>
<dbReference type="EMBL" id="QPFP01000067">
    <property type="protein sequence ID" value="TEB24435.1"/>
    <property type="molecule type" value="Genomic_DNA"/>
</dbReference>
<dbReference type="Gene3D" id="3.40.50.300">
    <property type="entry name" value="P-loop containing nucleotide triphosphate hydrolases"/>
    <property type="match status" value="1"/>
</dbReference>
<dbReference type="SUPFAM" id="SSF52540">
    <property type="entry name" value="P-loop containing nucleoside triphosphate hydrolases"/>
    <property type="match status" value="1"/>
</dbReference>
<accession>A0A4Y7SRF8</accession>
<dbReference type="AlphaFoldDB" id="A0A4Y7SRF8"/>
<evidence type="ECO:0000313" key="5">
    <source>
        <dbReference type="Proteomes" id="UP000298030"/>
    </source>
</evidence>
<reference evidence="4 5" key="1">
    <citation type="journal article" date="2019" name="Nat. Ecol. Evol.">
        <title>Megaphylogeny resolves global patterns of mushroom evolution.</title>
        <authorList>
            <person name="Varga T."/>
            <person name="Krizsan K."/>
            <person name="Foldi C."/>
            <person name="Dima B."/>
            <person name="Sanchez-Garcia M."/>
            <person name="Sanchez-Ramirez S."/>
            <person name="Szollosi G.J."/>
            <person name="Szarkandi J.G."/>
            <person name="Papp V."/>
            <person name="Albert L."/>
            <person name="Andreopoulos W."/>
            <person name="Angelini C."/>
            <person name="Antonin V."/>
            <person name="Barry K.W."/>
            <person name="Bougher N.L."/>
            <person name="Buchanan P."/>
            <person name="Buyck B."/>
            <person name="Bense V."/>
            <person name="Catcheside P."/>
            <person name="Chovatia M."/>
            <person name="Cooper J."/>
            <person name="Damon W."/>
            <person name="Desjardin D."/>
            <person name="Finy P."/>
            <person name="Geml J."/>
            <person name="Haridas S."/>
            <person name="Hughes K."/>
            <person name="Justo A."/>
            <person name="Karasinski D."/>
            <person name="Kautmanova I."/>
            <person name="Kiss B."/>
            <person name="Kocsube S."/>
            <person name="Kotiranta H."/>
            <person name="LaButti K.M."/>
            <person name="Lechner B.E."/>
            <person name="Liimatainen K."/>
            <person name="Lipzen A."/>
            <person name="Lukacs Z."/>
            <person name="Mihaltcheva S."/>
            <person name="Morgado L.N."/>
            <person name="Niskanen T."/>
            <person name="Noordeloos M.E."/>
            <person name="Ohm R.A."/>
            <person name="Ortiz-Santana B."/>
            <person name="Ovrebo C."/>
            <person name="Racz N."/>
            <person name="Riley R."/>
            <person name="Savchenko A."/>
            <person name="Shiryaev A."/>
            <person name="Soop K."/>
            <person name="Spirin V."/>
            <person name="Szebenyi C."/>
            <person name="Tomsovsky M."/>
            <person name="Tulloss R.E."/>
            <person name="Uehling J."/>
            <person name="Grigoriev I.V."/>
            <person name="Vagvolgyi C."/>
            <person name="Papp T."/>
            <person name="Martin F.M."/>
            <person name="Miettinen O."/>
            <person name="Hibbett D.S."/>
            <person name="Nagy L.G."/>
        </authorList>
    </citation>
    <scope>NUCLEOTIDE SEQUENCE [LARGE SCALE GENOMIC DNA]</scope>
    <source>
        <strain evidence="4 5">FP101781</strain>
    </source>
</reference>
<name>A0A4Y7SRF8_COPMI</name>
<dbReference type="Proteomes" id="UP000298030">
    <property type="component" value="Unassembled WGS sequence"/>
</dbReference>
<dbReference type="InterPro" id="IPR027417">
    <property type="entry name" value="P-loop_NTPase"/>
</dbReference>
<feature type="domain" description="NACHT" evidence="3">
    <location>
        <begin position="206"/>
        <end position="328"/>
    </location>
</feature>
<sequence length="407" mass="43492">MSVLRNITSYLCCCSGCGPKLDDDGRNSQGHGGPAIPAQAHTTGTLARAKPESAVDGGDSERTAPPLSRETVVRNGNPTPVGSAKREIPVNAPRLPVPPMQDSKLAETPAEDTLTPPPAQTNHRSDLLESPDLSQSPEPPGATSYQRDGKEMRKLLSLLKEHAALGALANSLDREGVPRCRVDARCKTLEDLHRWSKSEGSWKRVRFLILTGPPGQGKTTLMQTLADGLLEFESKGDYIAVVSFFFVESHPDQGHPRCLVATLAHQMAEQCASIRPFIADAVADRGSIFSMALKYQVENLLIKPVECAAQTHGISLPCAILVVDGLHECGPIKPSHGVGGQTAQATRSLVVQLLHSLAASGLFRVAISSQPGQHHASTSRVAARVAKTGQWGGRWSSERLGACDRSK</sequence>
<proteinExistence type="predicted"/>
<evidence type="ECO:0000313" key="4">
    <source>
        <dbReference type="EMBL" id="TEB24435.1"/>
    </source>
</evidence>
<evidence type="ECO:0000259" key="3">
    <source>
        <dbReference type="PROSITE" id="PS50837"/>
    </source>
</evidence>
<feature type="region of interest" description="Disordered" evidence="2">
    <location>
        <begin position="25"/>
        <end position="147"/>
    </location>
</feature>
<comment type="caution">
    <text evidence="4">The sequence shown here is derived from an EMBL/GenBank/DDBJ whole genome shotgun (WGS) entry which is preliminary data.</text>
</comment>
<evidence type="ECO:0000256" key="2">
    <source>
        <dbReference type="SAM" id="MobiDB-lite"/>
    </source>
</evidence>
<protein>
    <recommendedName>
        <fullName evidence="3">NACHT domain-containing protein</fullName>
    </recommendedName>
</protein>
<gene>
    <name evidence="4" type="ORF">FA13DRAFT_1319049</name>
</gene>
<organism evidence="4 5">
    <name type="scientific">Coprinellus micaceus</name>
    <name type="common">Glistening ink-cap mushroom</name>
    <name type="synonym">Coprinus micaceus</name>
    <dbReference type="NCBI Taxonomy" id="71717"/>
    <lineage>
        <taxon>Eukaryota</taxon>
        <taxon>Fungi</taxon>
        <taxon>Dikarya</taxon>
        <taxon>Basidiomycota</taxon>
        <taxon>Agaricomycotina</taxon>
        <taxon>Agaricomycetes</taxon>
        <taxon>Agaricomycetidae</taxon>
        <taxon>Agaricales</taxon>
        <taxon>Agaricineae</taxon>
        <taxon>Psathyrellaceae</taxon>
        <taxon>Coprinellus</taxon>
    </lineage>
</organism>
<dbReference type="Pfam" id="PF24883">
    <property type="entry name" value="NPHP3_N"/>
    <property type="match status" value="1"/>
</dbReference>
<dbReference type="OrthoDB" id="5967843at2759"/>
<keyword evidence="1" id="KW-0677">Repeat</keyword>
<dbReference type="PROSITE" id="PS50837">
    <property type="entry name" value="NACHT"/>
    <property type="match status" value="1"/>
</dbReference>
<dbReference type="InterPro" id="IPR056884">
    <property type="entry name" value="NPHP3-like_N"/>
</dbReference>
<dbReference type="PANTHER" id="PTHR10039">
    <property type="entry name" value="AMELOGENIN"/>
    <property type="match status" value="1"/>
</dbReference>
<evidence type="ECO:0000256" key="1">
    <source>
        <dbReference type="ARBA" id="ARBA00022737"/>
    </source>
</evidence>